<dbReference type="Gene3D" id="2.40.160.10">
    <property type="entry name" value="Porin"/>
    <property type="match status" value="1"/>
</dbReference>
<sequence>MKKFLSAATVFMVTVGLASASVAQDYSMDEIMQKLQQLEQKVAQLEAENEALRASKGVRVVPRKRTKKLTVKGRVLLRATWDKRDEIVYKSDGSINTKDFYGDTPNSMIVRKARVQFQGKLNRNFSYKIHIRADRGTGVRLWDAFVDYKFDAIPLKLRMGQQKIPVSLSYLRPGPKIKFPERPIVVRDLDSHDRDVGVRAIFKPMKGLQLEAAVMNGEGVKQDEDDLKNKIGNIHDKRYSYVFAVDAKPVNTDVIGLRVRAAYQTGYAYLYYTSANAKRNLFDIEASANIKPVGLILEGGYSRDNPSHVVKTDGTPETWGNAKGYYVQADYKVPIEALKNLHLLARYSYDNINTDASDAKKKVASYGFYYLLDGWQAAIRTAYVVANQGTDTGKDDDRMLVTELQLLF</sequence>
<dbReference type="Pfam" id="PF07396">
    <property type="entry name" value="Porin_O_P"/>
    <property type="match status" value="1"/>
</dbReference>
<evidence type="ECO:0000256" key="2">
    <source>
        <dbReference type="SAM" id="SignalP"/>
    </source>
</evidence>
<feature type="coiled-coil region" evidence="1">
    <location>
        <begin position="28"/>
        <end position="55"/>
    </location>
</feature>
<dbReference type="Proteomes" id="UP001157911">
    <property type="component" value="Unassembled WGS sequence"/>
</dbReference>
<keyword evidence="4" id="KW-1185">Reference proteome</keyword>
<feature type="chain" id="PRO_5045856749" evidence="2">
    <location>
        <begin position="21"/>
        <end position="408"/>
    </location>
</feature>
<accession>A0ABY1NL60</accession>
<evidence type="ECO:0000313" key="4">
    <source>
        <dbReference type="Proteomes" id="UP001157911"/>
    </source>
</evidence>
<comment type="caution">
    <text evidence="3">The sequence shown here is derived from an EMBL/GenBank/DDBJ whole genome shotgun (WGS) entry which is preliminary data.</text>
</comment>
<name>A0ABY1NL60_9BACT</name>
<dbReference type="InterPro" id="IPR023614">
    <property type="entry name" value="Porin_dom_sf"/>
</dbReference>
<protein>
    <submittedName>
        <fullName evidence="3">Phosphate-selective porin O and P</fullName>
    </submittedName>
</protein>
<dbReference type="InterPro" id="IPR010870">
    <property type="entry name" value="Porin_O/P"/>
</dbReference>
<keyword evidence="1" id="KW-0175">Coiled coil</keyword>
<feature type="signal peptide" evidence="2">
    <location>
        <begin position="1"/>
        <end position="20"/>
    </location>
</feature>
<dbReference type="RefSeq" id="WP_283400533.1">
    <property type="nucleotide sequence ID" value="NZ_FXUB01000002.1"/>
</dbReference>
<reference evidence="3 4" key="1">
    <citation type="submission" date="2017-05" db="EMBL/GenBank/DDBJ databases">
        <authorList>
            <person name="Varghese N."/>
            <person name="Submissions S."/>
        </authorList>
    </citation>
    <scope>NUCLEOTIDE SEQUENCE [LARGE SCALE GENOMIC DNA]</scope>
    <source>
        <strain evidence="3 4">DSM 15522</strain>
    </source>
</reference>
<evidence type="ECO:0000256" key="1">
    <source>
        <dbReference type="SAM" id="Coils"/>
    </source>
</evidence>
<dbReference type="SUPFAM" id="SSF56935">
    <property type="entry name" value="Porins"/>
    <property type="match status" value="1"/>
</dbReference>
<evidence type="ECO:0000313" key="3">
    <source>
        <dbReference type="EMBL" id="SMP12576.1"/>
    </source>
</evidence>
<dbReference type="EMBL" id="FXUB01000002">
    <property type="protein sequence ID" value="SMP12576.1"/>
    <property type="molecule type" value="Genomic_DNA"/>
</dbReference>
<keyword evidence="2" id="KW-0732">Signal</keyword>
<proteinExistence type="predicted"/>
<gene>
    <name evidence="3" type="ORF">SAMN06265339_1060</name>
</gene>
<organism evidence="3 4">
    <name type="scientific">Desulfurobacterium pacificum</name>
    <dbReference type="NCBI Taxonomy" id="240166"/>
    <lineage>
        <taxon>Bacteria</taxon>
        <taxon>Pseudomonadati</taxon>
        <taxon>Aquificota</taxon>
        <taxon>Aquificia</taxon>
        <taxon>Desulfurobacteriales</taxon>
        <taxon>Desulfurobacteriaceae</taxon>
        <taxon>Desulfurobacterium</taxon>
    </lineage>
</organism>